<keyword evidence="2" id="KW-0503">Monooxygenase</keyword>
<sequence>MRADLVTALREEAVRAGARIVVGTRLSGGSLDERTSGADLVVGADGIWSATRRALDPTAPEPRYAGLYSVSGTTDGPVRLPGDRPQGFNMVFARRRAFIYLPAPGGAVWWSAQVAAAEPPPDPSALGPAELSELFAAEKTPLAVLGASSAVTAATLLHVLPPVTRRHDGRTVLVGDAAHPVGAGQGASMAIEDAVALARELATAADVPTALAAFDRLRHHRTGKLAKTAAANRDAKTAGPVTARLREIMMPFFFNRFYEKATGWLYDYDPGRLPAPRTS</sequence>
<dbReference type="Proteomes" id="UP000578449">
    <property type="component" value="Unassembled WGS sequence"/>
</dbReference>
<dbReference type="SUPFAM" id="SSF51905">
    <property type="entry name" value="FAD/NAD(P)-binding domain"/>
    <property type="match status" value="1"/>
</dbReference>
<dbReference type="GO" id="GO:0071949">
    <property type="term" value="F:FAD binding"/>
    <property type="evidence" value="ECO:0007669"/>
    <property type="project" value="InterPro"/>
</dbReference>
<protein>
    <submittedName>
        <fullName evidence="4">2-polyprenyl-6-methoxyphenol hydroxylase-like FAD-dependent oxidoreductase</fullName>
    </submittedName>
</protein>
<name>A0A840PAP6_9ACTN</name>
<reference evidence="4 5" key="1">
    <citation type="submission" date="2020-08" db="EMBL/GenBank/DDBJ databases">
        <title>Genomic Encyclopedia of Type Strains, Phase IV (KMG-IV): sequencing the most valuable type-strain genomes for metagenomic binning, comparative biology and taxonomic classification.</title>
        <authorList>
            <person name="Goeker M."/>
        </authorList>
    </citation>
    <scope>NUCLEOTIDE SEQUENCE [LARGE SCALE GENOMIC DNA]</scope>
    <source>
        <strain evidence="4 5">DSM 45615</strain>
    </source>
</reference>
<dbReference type="Pfam" id="PF01494">
    <property type="entry name" value="FAD_binding_3"/>
    <property type="match status" value="1"/>
</dbReference>
<dbReference type="InterPro" id="IPR036188">
    <property type="entry name" value="FAD/NAD-bd_sf"/>
</dbReference>
<proteinExistence type="predicted"/>
<evidence type="ECO:0000256" key="1">
    <source>
        <dbReference type="ARBA" id="ARBA00023002"/>
    </source>
</evidence>
<evidence type="ECO:0000256" key="2">
    <source>
        <dbReference type="ARBA" id="ARBA00023033"/>
    </source>
</evidence>
<dbReference type="EMBL" id="JACHGN010000008">
    <property type="protein sequence ID" value="MBB5134470.1"/>
    <property type="molecule type" value="Genomic_DNA"/>
</dbReference>
<dbReference type="PANTHER" id="PTHR13789">
    <property type="entry name" value="MONOOXYGENASE"/>
    <property type="match status" value="1"/>
</dbReference>
<evidence type="ECO:0000313" key="5">
    <source>
        <dbReference type="Proteomes" id="UP000578449"/>
    </source>
</evidence>
<comment type="caution">
    <text evidence="4">The sequence shown here is derived from an EMBL/GenBank/DDBJ whole genome shotgun (WGS) entry which is preliminary data.</text>
</comment>
<evidence type="ECO:0000313" key="4">
    <source>
        <dbReference type="EMBL" id="MBB5134470.1"/>
    </source>
</evidence>
<keyword evidence="1" id="KW-0560">Oxidoreductase</keyword>
<dbReference type="RefSeq" id="WP_246518399.1">
    <property type="nucleotide sequence ID" value="NZ_BAABIX010000007.1"/>
</dbReference>
<dbReference type="Gene3D" id="3.50.50.60">
    <property type="entry name" value="FAD/NAD(P)-binding domain"/>
    <property type="match status" value="1"/>
</dbReference>
<dbReference type="InterPro" id="IPR050493">
    <property type="entry name" value="FAD-dep_Monooxygenase_BioMet"/>
</dbReference>
<dbReference type="AlphaFoldDB" id="A0A840PAP6"/>
<feature type="domain" description="FAD-binding" evidence="3">
    <location>
        <begin position="32"/>
        <end position="220"/>
    </location>
</feature>
<dbReference type="PANTHER" id="PTHR13789:SF309">
    <property type="entry name" value="PUTATIVE (AFU_ORTHOLOGUE AFUA_6G14510)-RELATED"/>
    <property type="match status" value="1"/>
</dbReference>
<keyword evidence="5" id="KW-1185">Reference proteome</keyword>
<gene>
    <name evidence="4" type="ORF">HNP84_004202</name>
</gene>
<organism evidence="4 5">
    <name type="scientific">Thermocatellispora tengchongensis</name>
    <dbReference type="NCBI Taxonomy" id="1073253"/>
    <lineage>
        <taxon>Bacteria</taxon>
        <taxon>Bacillati</taxon>
        <taxon>Actinomycetota</taxon>
        <taxon>Actinomycetes</taxon>
        <taxon>Streptosporangiales</taxon>
        <taxon>Streptosporangiaceae</taxon>
        <taxon>Thermocatellispora</taxon>
    </lineage>
</organism>
<accession>A0A840PAP6</accession>
<dbReference type="InterPro" id="IPR002938">
    <property type="entry name" value="FAD-bd"/>
</dbReference>
<dbReference type="GO" id="GO:0004497">
    <property type="term" value="F:monooxygenase activity"/>
    <property type="evidence" value="ECO:0007669"/>
    <property type="project" value="UniProtKB-KW"/>
</dbReference>
<evidence type="ECO:0000259" key="3">
    <source>
        <dbReference type="Pfam" id="PF01494"/>
    </source>
</evidence>